<feature type="region of interest" description="Disordered" evidence="1">
    <location>
        <begin position="320"/>
        <end position="365"/>
    </location>
</feature>
<reference evidence="2" key="1">
    <citation type="submission" date="2014-01" db="EMBL/GenBank/DDBJ databases">
        <title>The genome of the white-rot fungus Pycnoporus cinnabarinus: a basidiomycete model with a versatile arsenal for lignocellulosic biomass breakdown.</title>
        <authorList>
            <person name="Levasseur A."/>
            <person name="Lomascolo A."/>
            <person name="Ruiz-Duenas F.J."/>
            <person name="Uzan E."/>
            <person name="Piumi F."/>
            <person name="Kues U."/>
            <person name="Ram A.F.J."/>
            <person name="Murat C."/>
            <person name="Haon M."/>
            <person name="Benoit I."/>
            <person name="Arfi Y."/>
            <person name="Chevret D."/>
            <person name="Drula E."/>
            <person name="Kwon M.J."/>
            <person name="Gouret P."/>
            <person name="Lesage-Meessen L."/>
            <person name="Lombard V."/>
            <person name="Mariette J."/>
            <person name="Noirot C."/>
            <person name="Park J."/>
            <person name="Patyshakuliyeva A."/>
            <person name="Wieneger R.A.B."/>
            <person name="Wosten H.A.B."/>
            <person name="Martin F."/>
            <person name="Coutinho P.M."/>
            <person name="de Vries R."/>
            <person name="Martinez A.T."/>
            <person name="Klopp C."/>
            <person name="Pontarotti P."/>
            <person name="Henrissat B."/>
            <person name="Record E."/>
        </authorList>
    </citation>
    <scope>NUCLEOTIDE SEQUENCE [LARGE SCALE GENOMIC DNA]</scope>
    <source>
        <strain evidence="2">BRFM137</strain>
    </source>
</reference>
<evidence type="ECO:0000313" key="3">
    <source>
        <dbReference type="Proteomes" id="UP000029665"/>
    </source>
</evidence>
<feature type="region of interest" description="Disordered" evidence="1">
    <location>
        <begin position="153"/>
        <end position="193"/>
    </location>
</feature>
<feature type="region of interest" description="Disordered" evidence="1">
    <location>
        <begin position="1"/>
        <end position="30"/>
    </location>
</feature>
<comment type="caution">
    <text evidence="2">The sequence shown here is derived from an EMBL/GenBank/DDBJ whole genome shotgun (WGS) entry which is preliminary data.</text>
</comment>
<accession>A0A060SKI4</accession>
<dbReference type="OMA" id="LVERIWH"/>
<evidence type="ECO:0000256" key="1">
    <source>
        <dbReference type="SAM" id="MobiDB-lite"/>
    </source>
</evidence>
<gene>
    <name evidence="2" type="ORF">BN946_scf184640.g2</name>
</gene>
<feature type="compositionally biased region" description="Basic and acidic residues" evidence="1">
    <location>
        <begin position="272"/>
        <end position="282"/>
    </location>
</feature>
<feature type="region of interest" description="Disordered" evidence="1">
    <location>
        <begin position="260"/>
        <end position="297"/>
    </location>
</feature>
<proteinExistence type="predicted"/>
<keyword evidence="3" id="KW-1185">Reference proteome</keyword>
<dbReference type="Proteomes" id="UP000029665">
    <property type="component" value="Unassembled WGS sequence"/>
</dbReference>
<sequence length="365" mass="39367">MNVVHVPSMTPHPLFSRTNTPRTPKVHFKLPTKKGVPTVSLTNANAARTTDASDNLNSTPFAPNAALQSSIPFPSSPIPCPTPRKRAASEEHHGPTDMAFSEIELDSEDMNAKANAATPSARHISRTDIVRRRNKSCLAASFFHHDSYLARKAPPTLPTPSDKHATQSSEQAVKRSVARRDSMSAGTPSSKNIRKARRLLADAHFLASVHVSIASHIHARPKTYDAGSRDPDYAAQDTMLVERIWHTLIDMGYKPVPLAKDPSSPAATDACDPAREAAERAARRTTASTSTPISADRVQEVALEPTGVLSMPQLVAILTMRHRDRTTTRPRSASKKRLATPPSPSPLSMTVSSTAADLSVLPSSG</sequence>
<dbReference type="AlphaFoldDB" id="A0A060SKI4"/>
<evidence type="ECO:0000313" key="2">
    <source>
        <dbReference type="EMBL" id="CDO75027.1"/>
    </source>
</evidence>
<organism evidence="2 3">
    <name type="scientific">Pycnoporus cinnabarinus</name>
    <name type="common">Cinnabar-red polypore</name>
    <name type="synonym">Trametes cinnabarina</name>
    <dbReference type="NCBI Taxonomy" id="5643"/>
    <lineage>
        <taxon>Eukaryota</taxon>
        <taxon>Fungi</taxon>
        <taxon>Dikarya</taxon>
        <taxon>Basidiomycota</taxon>
        <taxon>Agaricomycotina</taxon>
        <taxon>Agaricomycetes</taxon>
        <taxon>Polyporales</taxon>
        <taxon>Polyporaceae</taxon>
        <taxon>Trametes</taxon>
    </lineage>
</organism>
<feature type="compositionally biased region" description="Polar residues" evidence="1">
    <location>
        <begin position="346"/>
        <end position="365"/>
    </location>
</feature>
<dbReference type="HOGENOM" id="CLU_731798_0_0_1"/>
<dbReference type="OrthoDB" id="3228154at2759"/>
<protein>
    <submittedName>
        <fullName evidence="2">Uncharacterized protein</fullName>
    </submittedName>
</protein>
<dbReference type="EMBL" id="CCBP010000233">
    <property type="protein sequence ID" value="CDO75027.1"/>
    <property type="molecule type" value="Genomic_DNA"/>
</dbReference>
<name>A0A060SKI4_PYCCI</name>